<dbReference type="HOGENOM" id="CLU_044699_0_0_4"/>
<dbReference type="EMBL" id="AM406670">
    <property type="protein sequence ID" value="CAL95861.1"/>
    <property type="molecule type" value="Genomic_DNA"/>
</dbReference>
<dbReference type="RefSeq" id="WP_011766968.1">
    <property type="nucleotide sequence ID" value="NC_008702.1"/>
</dbReference>
<accession>A1KAK5</accession>
<dbReference type="AlphaFoldDB" id="A1KAK5"/>
<keyword evidence="1" id="KW-0732">Signal</keyword>
<dbReference type="InterPro" id="IPR012334">
    <property type="entry name" value="Pectin_lyas_fold"/>
</dbReference>
<organism evidence="2 3">
    <name type="scientific">Azoarcus sp. (strain BH72)</name>
    <dbReference type="NCBI Taxonomy" id="418699"/>
    <lineage>
        <taxon>Bacteria</taxon>
        <taxon>Pseudomonadati</taxon>
        <taxon>Pseudomonadota</taxon>
        <taxon>Betaproteobacteria</taxon>
        <taxon>Rhodocyclales</taxon>
        <taxon>Zoogloeaceae</taxon>
        <taxon>Azoarcus</taxon>
    </lineage>
</organism>
<dbReference type="STRING" id="62928.azo3245"/>
<dbReference type="InterPro" id="IPR011050">
    <property type="entry name" value="Pectin_lyase_fold/virulence"/>
</dbReference>
<keyword evidence="3" id="KW-1185">Reference proteome</keyword>
<dbReference type="Gene3D" id="2.160.20.10">
    <property type="entry name" value="Single-stranded right-handed beta-helix, Pectin lyase-like"/>
    <property type="match status" value="1"/>
</dbReference>
<evidence type="ECO:0000313" key="2">
    <source>
        <dbReference type="EMBL" id="CAL95861.1"/>
    </source>
</evidence>
<evidence type="ECO:0000256" key="1">
    <source>
        <dbReference type="SAM" id="SignalP"/>
    </source>
</evidence>
<evidence type="ECO:0000313" key="3">
    <source>
        <dbReference type="Proteomes" id="UP000002588"/>
    </source>
</evidence>
<reference evidence="2 3" key="1">
    <citation type="journal article" date="2006" name="Nat. Biotechnol.">
        <title>Complete genome of the mutualistic, N2-fixing grass endophyte Azoarcus sp. strain BH72.</title>
        <authorList>
            <person name="Krause A."/>
            <person name="Ramakumar A."/>
            <person name="Bartels D."/>
            <person name="Battistoni F."/>
            <person name="Bekel T."/>
            <person name="Boch J."/>
            <person name="Boehm M."/>
            <person name="Friedrich F."/>
            <person name="Hurek T."/>
            <person name="Krause L."/>
            <person name="Linke B."/>
            <person name="McHardy A.C."/>
            <person name="Sarkar A."/>
            <person name="Schneiker S."/>
            <person name="Syed A.A."/>
            <person name="Thauer R."/>
            <person name="Vorhoelter F.-J."/>
            <person name="Weidner S."/>
            <person name="Puehler A."/>
            <person name="Reinhold-Hurek B."/>
            <person name="Kaiser O."/>
            <person name="Goesmann A."/>
        </authorList>
    </citation>
    <scope>NUCLEOTIDE SEQUENCE [LARGE SCALE GENOMIC DNA]</scope>
    <source>
        <strain evidence="2 3">BH72</strain>
    </source>
</reference>
<dbReference type="KEGG" id="azo:azo3245"/>
<protein>
    <submittedName>
        <fullName evidence="2">Conserved hypothetical secreted protein</fullName>
    </submittedName>
</protein>
<dbReference type="SUPFAM" id="SSF51126">
    <property type="entry name" value="Pectin lyase-like"/>
    <property type="match status" value="1"/>
</dbReference>
<proteinExistence type="predicted"/>
<gene>
    <name evidence="2" type="ordered locus">azo3245</name>
</gene>
<dbReference type="eggNOG" id="COG3420">
    <property type="taxonomic scope" value="Bacteria"/>
</dbReference>
<feature type="chain" id="PRO_5002635404" evidence="1">
    <location>
        <begin position="23"/>
        <end position="386"/>
    </location>
</feature>
<name>A1KAK5_AZOSB</name>
<sequence>MRRLCTFLHAALLATWAGSAHAAVLTVGPGETFLRIADAARHARDGDIVLIKAGTYEGDVAIWSQKDIQIRGVGGRPVLIAAGKSAEDKAIWVFRNGRVKVENIEFRGARVADGNGAGIRLERGELEVRDCVFEDNQHGILTANFPDTRLAIHDSVFAGAVAQQLPYPHLLYVGRIARLDISGSRFHRGAHGHLIKSRARVNDIRYNLIYDGPQGHASYELEFPMGGLATVVGNVIGQSADTENPVVVAYGAEADTSPWPENRLLLAHNTLVSERWKGAWFLRTFGERLPANTEVVAVNNLTVGPGVFSLGAEGRFRGNFPALSPILSGPEVLDFSLSIGTLLEGWADAAVLDAAAQPAAEFTLPIGTRPIAPPLKWSPGAFQSLR</sequence>
<feature type="signal peptide" evidence="1">
    <location>
        <begin position="1"/>
        <end position="22"/>
    </location>
</feature>
<dbReference type="Proteomes" id="UP000002588">
    <property type="component" value="Chromosome"/>
</dbReference>